<feature type="region of interest" description="Disordered" evidence="1">
    <location>
        <begin position="1"/>
        <end position="22"/>
    </location>
</feature>
<protein>
    <submittedName>
        <fullName evidence="2">Uncharacterized protein</fullName>
    </submittedName>
</protein>
<evidence type="ECO:0000313" key="3">
    <source>
        <dbReference type="Proteomes" id="UP000011770"/>
    </source>
</evidence>
<name>M3EPF3_9LEPT</name>
<organism evidence="2 3">
    <name type="scientific">Leptospira weilii serovar Topaz str. LT2116</name>
    <dbReference type="NCBI Taxonomy" id="1088540"/>
    <lineage>
        <taxon>Bacteria</taxon>
        <taxon>Pseudomonadati</taxon>
        <taxon>Spirochaetota</taxon>
        <taxon>Spirochaetia</taxon>
        <taxon>Leptospirales</taxon>
        <taxon>Leptospiraceae</taxon>
        <taxon>Leptospira</taxon>
    </lineage>
</organism>
<sequence length="41" mass="4730">MQTTQESPVKLPNSDLTHTLPSVNKTEIQRVFHLQKNISIR</sequence>
<dbReference type="AlphaFoldDB" id="M3EPF3"/>
<reference evidence="2 3" key="1">
    <citation type="submission" date="2013-01" db="EMBL/GenBank/DDBJ databases">
        <authorList>
            <person name="Harkins D.M."/>
            <person name="Durkin A.S."/>
            <person name="Brinkac L.M."/>
            <person name="Haft D.H."/>
            <person name="Selengut J.D."/>
            <person name="Sanka R."/>
            <person name="DePew J."/>
            <person name="Purushe J."/>
            <person name="Tulsiani S.M."/>
            <person name="Graham G.C."/>
            <person name="Burns M.-A."/>
            <person name="Dohnt M.F."/>
            <person name="Smythe L.D."/>
            <person name="McKay D.B."/>
            <person name="Craig S.B."/>
            <person name="Vinetz J.M."/>
            <person name="Sutton G.G."/>
            <person name="Nierman W.C."/>
            <person name="Fouts D.E."/>
        </authorList>
    </citation>
    <scope>NUCLEOTIDE SEQUENCE [LARGE SCALE GENOMIC DNA]</scope>
    <source>
        <strain evidence="2 3">LT2116</strain>
    </source>
</reference>
<evidence type="ECO:0000313" key="2">
    <source>
        <dbReference type="EMBL" id="EMF82923.1"/>
    </source>
</evidence>
<proteinExistence type="predicted"/>
<dbReference type="Proteomes" id="UP000011770">
    <property type="component" value="Unassembled WGS sequence"/>
</dbReference>
<comment type="caution">
    <text evidence="2">The sequence shown here is derived from an EMBL/GenBank/DDBJ whole genome shotgun (WGS) entry which is preliminary data.</text>
</comment>
<accession>M3EPF3</accession>
<dbReference type="EMBL" id="AHOR02000017">
    <property type="protein sequence ID" value="EMF82923.1"/>
    <property type="molecule type" value="Genomic_DNA"/>
</dbReference>
<gene>
    <name evidence="2" type="ORF">LEP1GSC188_2954</name>
</gene>
<evidence type="ECO:0000256" key="1">
    <source>
        <dbReference type="SAM" id="MobiDB-lite"/>
    </source>
</evidence>